<protein>
    <submittedName>
        <fullName evidence="2">Inhibitor of the pro-sigma K processing machinery</fullName>
    </submittedName>
</protein>
<dbReference type="InterPro" id="IPR010001">
    <property type="entry name" value="BofA"/>
</dbReference>
<comment type="caution">
    <text evidence="2">The sequence shown here is derived from an EMBL/GenBank/DDBJ whole genome shotgun (WGS) entry which is preliminary data.</text>
</comment>
<feature type="transmembrane region" description="Helical" evidence="1">
    <location>
        <begin position="33"/>
        <end position="53"/>
    </location>
</feature>
<dbReference type="Pfam" id="PF07441">
    <property type="entry name" value="BofA"/>
    <property type="match status" value="1"/>
</dbReference>
<sequence>MKLVMTGILVVSFMLLIYILIRKRIGLRWFTQFGSHIVLAALAIYVLNFSGLVTDMYIPLNPITVSTAMVLGVPGVALLLGLKLALFG</sequence>
<feature type="transmembrane region" description="Helical" evidence="1">
    <location>
        <begin position="6"/>
        <end position="21"/>
    </location>
</feature>
<gene>
    <name evidence="2" type="ORF">J2Z20_003558</name>
</gene>
<accession>A0ABS4H7W1</accession>
<dbReference type="EMBL" id="JAGGKP010000018">
    <property type="protein sequence ID" value="MBP1938618.1"/>
    <property type="molecule type" value="Genomic_DNA"/>
</dbReference>
<keyword evidence="1" id="KW-0472">Membrane</keyword>
<evidence type="ECO:0000313" key="3">
    <source>
        <dbReference type="Proteomes" id="UP001519273"/>
    </source>
</evidence>
<feature type="transmembrane region" description="Helical" evidence="1">
    <location>
        <begin position="65"/>
        <end position="86"/>
    </location>
</feature>
<evidence type="ECO:0000256" key="1">
    <source>
        <dbReference type="SAM" id="Phobius"/>
    </source>
</evidence>
<evidence type="ECO:0000313" key="2">
    <source>
        <dbReference type="EMBL" id="MBP1938618.1"/>
    </source>
</evidence>
<keyword evidence="3" id="KW-1185">Reference proteome</keyword>
<organism evidence="2 3">
    <name type="scientific">Paenibacillus sediminis</name>
    <dbReference type="NCBI Taxonomy" id="664909"/>
    <lineage>
        <taxon>Bacteria</taxon>
        <taxon>Bacillati</taxon>
        <taxon>Bacillota</taxon>
        <taxon>Bacilli</taxon>
        <taxon>Bacillales</taxon>
        <taxon>Paenibacillaceae</taxon>
        <taxon>Paenibacillus</taxon>
    </lineage>
</organism>
<keyword evidence="1" id="KW-0812">Transmembrane</keyword>
<dbReference type="RefSeq" id="WP_209853263.1">
    <property type="nucleotide sequence ID" value="NZ_CBCRVE010000018.1"/>
</dbReference>
<dbReference type="Proteomes" id="UP001519273">
    <property type="component" value="Unassembled WGS sequence"/>
</dbReference>
<keyword evidence="1" id="KW-1133">Transmembrane helix</keyword>
<name>A0ABS4H7W1_9BACL</name>
<reference evidence="2 3" key="1">
    <citation type="submission" date="2021-03" db="EMBL/GenBank/DDBJ databases">
        <title>Genomic Encyclopedia of Type Strains, Phase IV (KMG-IV): sequencing the most valuable type-strain genomes for metagenomic binning, comparative biology and taxonomic classification.</title>
        <authorList>
            <person name="Goeker M."/>
        </authorList>
    </citation>
    <scope>NUCLEOTIDE SEQUENCE [LARGE SCALE GENOMIC DNA]</scope>
    <source>
        <strain evidence="2 3">DSM 23491</strain>
    </source>
</reference>
<proteinExistence type="predicted"/>